<name>F9XRL9_ZYMTI</name>
<gene>
    <name evidence="1" type="ORF">MYCGRDRAFT_97865</name>
</gene>
<protein>
    <submittedName>
        <fullName evidence="1">Uncharacterized protein</fullName>
    </submittedName>
</protein>
<reference evidence="1 2" key="1">
    <citation type="journal article" date="2011" name="PLoS Genet.">
        <title>Finished genome of the fungal wheat pathogen Mycosphaerella graminicola reveals dispensome structure, chromosome plasticity, and stealth pathogenesis.</title>
        <authorList>
            <person name="Goodwin S.B."/>
            <person name="Ben M'barek S."/>
            <person name="Dhillon B."/>
            <person name="Wittenberg A.H.J."/>
            <person name="Crane C.F."/>
            <person name="Hane J.K."/>
            <person name="Foster A.J."/>
            <person name="Van der Lee T.A.J."/>
            <person name="Grimwood J."/>
            <person name="Aerts A."/>
            <person name="Antoniw J."/>
            <person name="Bailey A."/>
            <person name="Bluhm B."/>
            <person name="Bowler J."/>
            <person name="Bristow J."/>
            <person name="van der Burgt A."/>
            <person name="Canto-Canche B."/>
            <person name="Churchill A.C.L."/>
            <person name="Conde-Ferraez L."/>
            <person name="Cools H.J."/>
            <person name="Coutinho P.M."/>
            <person name="Csukai M."/>
            <person name="Dehal P."/>
            <person name="De Wit P."/>
            <person name="Donzelli B."/>
            <person name="van de Geest H.C."/>
            <person name="van Ham R.C.H.J."/>
            <person name="Hammond-Kosack K.E."/>
            <person name="Henrissat B."/>
            <person name="Kilian A."/>
            <person name="Kobayashi A.K."/>
            <person name="Koopmann E."/>
            <person name="Kourmpetis Y."/>
            <person name="Kuzniar A."/>
            <person name="Lindquist E."/>
            <person name="Lombard V."/>
            <person name="Maliepaard C."/>
            <person name="Martins N."/>
            <person name="Mehrabi R."/>
            <person name="Nap J.P.H."/>
            <person name="Ponomarenko A."/>
            <person name="Rudd J.J."/>
            <person name="Salamov A."/>
            <person name="Schmutz J."/>
            <person name="Schouten H.J."/>
            <person name="Shapiro H."/>
            <person name="Stergiopoulos I."/>
            <person name="Torriani S.F.F."/>
            <person name="Tu H."/>
            <person name="de Vries R.P."/>
            <person name="Waalwijk C."/>
            <person name="Ware S.B."/>
            <person name="Wiebenga A."/>
            <person name="Zwiers L.-H."/>
            <person name="Oliver R.P."/>
            <person name="Grigoriev I.V."/>
            <person name="Kema G.H.J."/>
        </authorList>
    </citation>
    <scope>NUCLEOTIDE SEQUENCE [LARGE SCALE GENOMIC DNA]</scope>
    <source>
        <strain evidence="2">CBS 115943 / IPO323</strain>
    </source>
</reference>
<dbReference type="eggNOG" id="ENOG502T9FC">
    <property type="taxonomic scope" value="Eukaryota"/>
</dbReference>
<keyword evidence="2" id="KW-1185">Reference proteome</keyword>
<dbReference type="InParanoid" id="F9XRL9"/>
<dbReference type="RefSeq" id="XP_003847080.1">
    <property type="nucleotide sequence ID" value="XM_003847032.1"/>
</dbReference>
<evidence type="ECO:0000313" key="1">
    <source>
        <dbReference type="EMBL" id="EGP82056.1"/>
    </source>
</evidence>
<dbReference type="KEGG" id="ztr:MYCGRDRAFT_97865"/>
<dbReference type="AlphaFoldDB" id="F9XRL9"/>
<proteinExistence type="predicted"/>
<dbReference type="STRING" id="336722.F9XRL9"/>
<dbReference type="Proteomes" id="UP000008062">
    <property type="component" value="Chromosome 18"/>
</dbReference>
<dbReference type="EMBL" id="CM001213">
    <property type="protein sequence ID" value="EGP82056.1"/>
    <property type="molecule type" value="Genomic_DNA"/>
</dbReference>
<accession>F9XRL9</accession>
<dbReference type="HOGENOM" id="CLU_845209_0_0_1"/>
<dbReference type="GeneID" id="13399482"/>
<sequence>MASYGRQYVVYIDEQAQTGKHDSDLITLASNREWTHLVLALDVTGCRSISLHPLDKNSHSAGIWYRVIPRERFATQKSFVCSYRGRTLRDMIDAGNPRVPLFDTVPPFLRLRWFAESTITSCVEGVPQRMVRRQAGQQIAAITAVLFDGATVDLFFHRYSIAETEAVYRSLDHSGSTVIVRHAVLRPCERSINVGVRVRRVELGRSSACLLLLTSEHRIFDMGPYLPEHMRARHDFYSLLNQSGPVEAVHINRRLDYSTTATIAVQSDRVQVYEQTLSAGDWLSDYRSSEEEPACRLRHHYISVFKDALVLEGLVDCADVPANGSTHLA</sequence>
<evidence type="ECO:0000313" key="2">
    <source>
        <dbReference type="Proteomes" id="UP000008062"/>
    </source>
</evidence>
<organism evidence="1 2">
    <name type="scientific">Zymoseptoria tritici (strain CBS 115943 / IPO323)</name>
    <name type="common">Speckled leaf blotch fungus</name>
    <name type="synonym">Septoria tritici</name>
    <dbReference type="NCBI Taxonomy" id="336722"/>
    <lineage>
        <taxon>Eukaryota</taxon>
        <taxon>Fungi</taxon>
        <taxon>Dikarya</taxon>
        <taxon>Ascomycota</taxon>
        <taxon>Pezizomycotina</taxon>
        <taxon>Dothideomycetes</taxon>
        <taxon>Dothideomycetidae</taxon>
        <taxon>Mycosphaerellales</taxon>
        <taxon>Mycosphaerellaceae</taxon>
        <taxon>Zymoseptoria</taxon>
    </lineage>
</organism>
<dbReference type="OrthoDB" id="10600787at2759"/>